<evidence type="ECO:0000313" key="2">
    <source>
        <dbReference type="EMBL" id="RKE97542.1"/>
    </source>
</evidence>
<dbReference type="AlphaFoldDB" id="A0A420DTG4"/>
<evidence type="ECO:0000313" key="3">
    <source>
        <dbReference type="Proteomes" id="UP000284407"/>
    </source>
</evidence>
<evidence type="ECO:0008006" key="4">
    <source>
        <dbReference type="Google" id="ProtNLM"/>
    </source>
</evidence>
<dbReference type="Proteomes" id="UP000284407">
    <property type="component" value="Unassembled WGS sequence"/>
</dbReference>
<keyword evidence="1" id="KW-1133">Transmembrane helix</keyword>
<feature type="transmembrane region" description="Helical" evidence="1">
    <location>
        <begin position="21"/>
        <end position="46"/>
    </location>
</feature>
<keyword evidence="3" id="KW-1185">Reference proteome</keyword>
<sequence length="246" mass="26290">MPLISRSKSAGAKGGHPLRRLRHFLIGLALTCVILVSLIGISGVVMPVSLITRNTDLSPAVIAVYGSIRSGKADLKGGYQLEWHSSAGVLWLPHLRTEFVLEGADSRVTGTLRTGLRGIKARDVAGRAGPGLAQLVEGAWLCDMTARLSDVNFGWYWRSAQASGLVSTPQGTCSKDGRQITVPSLTLVLGQVERDASLVLTGAQEAALATVRVRRERRIDIEILPAAADVFPQLPRGGPINLQLPF</sequence>
<accession>A0A420DTG4</accession>
<dbReference type="EMBL" id="RAQK01000001">
    <property type="protein sequence ID" value="RKE97542.1"/>
    <property type="molecule type" value="Genomic_DNA"/>
</dbReference>
<protein>
    <recommendedName>
        <fullName evidence="4">Type II secretion system protein N</fullName>
    </recommendedName>
</protein>
<reference evidence="2 3" key="1">
    <citation type="submission" date="2018-09" db="EMBL/GenBank/DDBJ databases">
        <title>Genomic Encyclopedia of Archaeal and Bacterial Type Strains, Phase II (KMG-II): from individual species to whole genera.</title>
        <authorList>
            <person name="Goeker M."/>
        </authorList>
    </citation>
    <scope>NUCLEOTIDE SEQUENCE [LARGE SCALE GENOMIC DNA]</scope>
    <source>
        <strain evidence="2 3">DSM 11458</strain>
    </source>
</reference>
<organism evidence="2 3">
    <name type="scientific">Sulfitobacter guttiformis</name>
    <dbReference type="NCBI Taxonomy" id="74349"/>
    <lineage>
        <taxon>Bacteria</taxon>
        <taxon>Pseudomonadati</taxon>
        <taxon>Pseudomonadota</taxon>
        <taxon>Alphaproteobacteria</taxon>
        <taxon>Rhodobacterales</taxon>
        <taxon>Roseobacteraceae</taxon>
        <taxon>Sulfitobacter</taxon>
    </lineage>
</organism>
<comment type="caution">
    <text evidence="2">The sequence shown here is derived from an EMBL/GenBank/DDBJ whole genome shotgun (WGS) entry which is preliminary data.</text>
</comment>
<dbReference type="STRING" id="1443111.Z949_215"/>
<evidence type="ECO:0000256" key="1">
    <source>
        <dbReference type="SAM" id="Phobius"/>
    </source>
</evidence>
<keyword evidence="1" id="KW-0472">Membrane</keyword>
<proteinExistence type="predicted"/>
<keyword evidence="1" id="KW-0812">Transmembrane</keyword>
<gene>
    <name evidence="2" type="ORF">C8N30_2153</name>
</gene>
<name>A0A420DTG4_9RHOB</name>